<dbReference type="GeneTree" id="ENSGT00940000154755"/>
<evidence type="ECO:0000256" key="1">
    <source>
        <dbReference type="ARBA" id="ARBA00009403"/>
    </source>
</evidence>
<evidence type="ECO:0000259" key="3">
    <source>
        <dbReference type="Pfam" id="PF00031"/>
    </source>
</evidence>
<dbReference type="PANTHER" id="PTHR46186">
    <property type="entry name" value="CYSTATIN"/>
    <property type="match status" value="1"/>
</dbReference>
<dbReference type="PANTHER" id="PTHR46186:SF6">
    <property type="entry name" value="CYSTATIN-C"/>
    <property type="match status" value="1"/>
</dbReference>
<dbReference type="AGR" id="RGD:15004634"/>
<dbReference type="SUPFAM" id="SSF54403">
    <property type="entry name" value="Cystatin/monellin"/>
    <property type="match status" value="1"/>
</dbReference>
<accession>A0A8I6A4U5</accession>
<name>A0A8I6A4U5_RAT</name>
<reference evidence="4" key="3">
    <citation type="submission" date="2025-09" db="UniProtKB">
        <authorList>
            <consortium name="Ensembl"/>
        </authorList>
    </citation>
    <scope>IDENTIFICATION</scope>
    <source>
        <strain evidence="4">Brown Norway</strain>
    </source>
</reference>
<feature type="domain" description="Cystatin" evidence="3">
    <location>
        <begin position="36"/>
        <end position="112"/>
    </location>
</feature>
<keyword evidence="5" id="KW-1185">Reference proteome</keyword>
<dbReference type="FunCoup" id="A0A8I6A4U5">
    <property type="interactions" value="28"/>
</dbReference>
<evidence type="ECO:0000313" key="6">
    <source>
        <dbReference type="RGD" id="15004634"/>
    </source>
</evidence>
<sequence>VDCLLYTQLFLLTTLILVLNLSHYPVIGQIVGMEESSIEEEGAPEALNFAVSQYNENSSDMYLSHMVEVKTVPKKEGVVAERILLFDVILGKTTCMKTQDLSNCLLNEETDQKE</sequence>
<keyword evidence="2" id="KW-0812">Transmembrane</keyword>
<dbReference type="CDD" id="cd00042">
    <property type="entry name" value="CY"/>
    <property type="match status" value="1"/>
</dbReference>
<evidence type="ECO:0000256" key="2">
    <source>
        <dbReference type="SAM" id="Phobius"/>
    </source>
</evidence>
<dbReference type="Pfam" id="PF00031">
    <property type="entry name" value="Cystatin"/>
    <property type="match status" value="1"/>
</dbReference>
<organism evidence="4 5">
    <name type="scientific">Rattus norvegicus</name>
    <name type="common">Rat</name>
    <dbReference type="NCBI Taxonomy" id="10116"/>
    <lineage>
        <taxon>Eukaryota</taxon>
        <taxon>Metazoa</taxon>
        <taxon>Chordata</taxon>
        <taxon>Craniata</taxon>
        <taxon>Vertebrata</taxon>
        <taxon>Euteleostomi</taxon>
        <taxon>Mammalia</taxon>
        <taxon>Eutheria</taxon>
        <taxon>Euarchontoglires</taxon>
        <taxon>Glires</taxon>
        <taxon>Rodentia</taxon>
        <taxon>Myomorpha</taxon>
        <taxon>Muroidea</taxon>
        <taxon>Muridae</taxon>
        <taxon>Murinae</taxon>
        <taxon>Rattus</taxon>
    </lineage>
</organism>
<reference evidence="4" key="2">
    <citation type="submission" date="2025-08" db="UniProtKB">
        <authorList>
            <consortium name="Ensembl"/>
        </authorList>
    </citation>
    <scope>IDENTIFICATION</scope>
    <source>
        <strain evidence="4">Brown Norway</strain>
    </source>
</reference>
<evidence type="ECO:0000313" key="4">
    <source>
        <dbReference type="Ensembl" id="ENSRNOP00000087666.1"/>
    </source>
</evidence>
<dbReference type="OrthoDB" id="9632677at2759"/>
<proteinExistence type="inferred from homology"/>
<dbReference type="AlphaFoldDB" id="A0A8I6A4U5"/>
<dbReference type="Proteomes" id="UP000002494">
    <property type="component" value="Chromosome 3"/>
</dbReference>
<dbReference type="OMA" id="HSCALQV"/>
<gene>
    <name evidence="4 6" type="primary">AABR07054232.1</name>
</gene>
<reference evidence="4" key="1">
    <citation type="submission" date="2024-01" db="EMBL/GenBank/DDBJ databases">
        <title>GRCr8: a new rat reference genome assembly contstructed from accurate long reads and long range scaffolding.</title>
        <authorList>
            <person name="Doris P.A."/>
            <person name="Kalbfleisch T."/>
            <person name="Li K."/>
            <person name="Howe K."/>
            <person name="Wood J."/>
        </authorList>
    </citation>
    <scope>NUCLEOTIDE SEQUENCE [LARGE SCALE GENOMIC DNA]</scope>
    <source>
        <strain evidence="4">Brown Norway</strain>
    </source>
</reference>
<comment type="similarity">
    <text evidence="1">Belongs to the cystatin family.</text>
</comment>
<dbReference type="Ensembl" id="ENSRNOT00000068257.5">
    <property type="protein sequence ID" value="ENSRNOP00000087666.1"/>
    <property type="gene ID" value="ENSRNOG00000043043.5"/>
</dbReference>
<keyword evidence="2" id="KW-1133">Transmembrane helix</keyword>
<dbReference type="InterPro" id="IPR046350">
    <property type="entry name" value="Cystatin_sf"/>
</dbReference>
<keyword evidence="2" id="KW-0472">Membrane</keyword>
<dbReference type="Gene3D" id="3.10.450.10">
    <property type="match status" value="1"/>
</dbReference>
<protein>
    <recommendedName>
        <fullName evidence="3">Cystatin domain-containing protein</fullName>
    </recommendedName>
</protein>
<dbReference type="RGD" id="15004634">
    <property type="gene designation" value="AABR07054232.1"/>
</dbReference>
<evidence type="ECO:0000313" key="5">
    <source>
        <dbReference type="Proteomes" id="UP000002494"/>
    </source>
</evidence>
<feature type="transmembrane region" description="Helical" evidence="2">
    <location>
        <begin position="6"/>
        <end position="27"/>
    </location>
</feature>
<dbReference type="InterPro" id="IPR000010">
    <property type="entry name" value="Cystatin_dom"/>
</dbReference>
<dbReference type="GO" id="GO:0004869">
    <property type="term" value="F:cysteine-type endopeptidase inhibitor activity"/>
    <property type="evidence" value="ECO:0007669"/>
    <property type="project" value="InterPro"/>
</dbReference>